<dbReference type="PANTHER" id="PTHR43161">
    <property type="entry name" value="SORBITOL DEHYDROGENASE"/>
    <property type="match status" value="1"/>
</dbReference>
<dbReference type="InterPro" id="IPR013149">
    <property type="entry name" value="ADH-like_C"/>
</dbReference>
<dbReference type="InterPro" id="IPR036291">
    <property type="entry name" value="NAD(P)-bd_dom_sf"/>
</dbReference>
<dbReference type="InterPro" id="IPR011032">
    <property type="entry name" value="GroES-like_sf"/>
</dbReference>
<name>A0ABW5UWV0_9MICO</name>
<comment type="similarity">
    <text evidence="2">Belongs to the zinc-containing alcohol dehydrogenase family.</text>
</comment>
<feature type="domain" description="Alcohol dehydrogenase-like C-terminal" evidence="6">
    <location>
        <begin position="163"/>
        <end position="298"/>
    </location>
</feature>
<sequence>MKSVIVAGPNENSWTEIAEPECGPRDVLLRIRACGICGSDAMYSAVGGIPPRQGATPLGHEPAAEVIEVGSEVEADAIAVGDHVVIDTMAFTDGLLGSGGAQGALTPIVVVRDFAPNTQLRVIPKEIPWHVAALNEPMAVAHHAVNRSGAGEGDKAVVFGAGPIGLGAVLSLKAKGVAHVVVVDIQPQRLEVALEVGADAVINSAELPDGQTVTDALIAHHGEARNGLGRGRYSGTDVYLDAAGAPPVIASILASAKHRAVVTIPAVHKRPVEFDLGELLQQELDIRLSMGYPTEIFEVTDAIITSPEKYAKIISHTFPFTDALEALELAKTPGAADKVVVVFD</sequence>
<evidence type="ECO:0000313" key="8">
    <source>
        <dbReference type="EMBL" id="MFD2756904.1"/>
    </source>
</evidence>
<evidence type="ECO:0000259" key="6">
    <source>
        <dbReference type="Pfam" id="PF00107"/>
    </source>
</evidence>
<keyword evidence="5" id="KW-0560">Oxidoreductase</keyword>
<dbReference type="Pfam" id="PF00107">
    <property type="entry name" value="ADH_zinc_N"/>
    <property type="match status" value="1"/>
</dbReference>
<organism evidence="8 9">
    <name type="scientific">Gulosibacter faecalis</name>
    <dbReference type="NCBI Taxonomy" id="272240"/>
    <lineage>
        <taxon>Bacteria</taxon>
        <taxon>Bacillati</taxon>
        <taxon>Actinomycetota</taxon>
        <taxon>Actinomycetes</taxon>
        <taxon>Micrococcales</taxon>
        <taxon>Microbacteriaceae</taxon>
        <taxon>Gulosibacter</taxon>
    </lineage>
</organism>
<evidence type="ECO:0000256" key="2">
    <source>
        <dbReference type="ARBA" id="ARBA00008072"/>
    </source>
</evidence>
<dbReference type="PANTHER" id="PTHR43161:SF23">
    <property type="entry name" value="(R,R)-BUTANEDIOL DEHYDROGENASE-RELATED"/>
    <property type="match status" value="1"/>
</dbReference>
<dbReference type="InterPro" id="IPR013154">
    <property type="entry name" value="ADH-like_N"/>
</dbReference>
<comment type="caution">
    <text evidence="8">The sequence shown here is derived from an EMBL/GenBank/DDBJ whole genome shotgun (WGS) entry which is preliminary data.</text>
</comment>
<dbReference type="EMBL" id="JBHUNE010000001">
    <property type="protein sequence ID" value="MFD2756904.1"/>
    <property type="molecule type" value="Genomic_DNA"/>
</dbReference>
<gene>
    <name evidence="8" type="ORF">ACFSW7_00740</name>
</gene>
<dbReference type="Proteomes" id="UP001597492">
    <property type="component" value="Unassembled WGS sequence"/>
</dbReference>
<proteinExistence type="inferred from homology"/>
<dbReference type="RefSeq" id="WP_019619000.1">
    <property type="nucleotide sequence ID" value="NZ_JBHUNE010000001.1"/>
</dbReference>
<dbReference type="Gene3D" id="3.40.50.720">
    <property type="entry name" value="NAD(P)-binding Rossmann-like Domain"/>
    <property type="match status" value="1"/>
</dbReference>
<dbReference type="SUPFAM" id="SSF51735">
    <property type="entry name" value="NAD(P)-binding Rossmann-fold domains"/>
    <property type="match status" value="1"/>
</dbReference>
<evidence type="ECO:0000259" key="7">
    <source>
        <dbReference type="Pfam" id="PF08240"/>
    </source>
</evidence>
<evidence type="ECO:0000256" key="3">
    <source>
        <dbReference type="ARBA" id="ARBA00022723"/>
    </source>
</evidence>
<accession>A0ABW5UWV0</accession>
<evidence type="ECO:0000256" key="1">
    <source>
        <dbReference type="ARBA" id="ARBA00001947"/>
    </source>
</evidence>
<dbReference type="Gene3D" id="3.90.180.10">
    <property type="entry name" value="Medium-chain alcohol dehydrogenases, catalytic domain"/>
    <property type="match status" value="2"/>
</dbReference>
<evidence type="ECO:0000256" key="4">
    <source>
        <dbReference type="ARBA" id="ARBA00022833"/>
    </source>
</evidence>
<reference evidence="9" key="1">
    <citation type="journal article" date="2019" name="Int. J. Syst. Evol. Microbiol.">
        <title>The Global Catalogue of Microorganisms (GCM) 10K type strain sequencing project: providing services to taxonomists for standard genome sequencing and annotation.</title>
        <authorList>
            <consortium name="The Broad Institute Genomics Platform"/>
            <consortium name="The Broad Institute Genome Sequencing Center for Infectious Disease"/>
            <person name="Wu L."/>
            <person name="Ma J."/>
        </authorList>
    </citation>
    <scope>NUCLEOTIDE SEQUENCE [LARGE SCALE GENOMIC DNA]</scope>
    <source>
        <strain evidence="9">TISTR 1514</strain>
    </source>
</reference>
<comment type="cofactor">
    <cofactor evidence="1">
        <name>Zn(2+)</name>
        <dbReference type="ChEBI" id="CHEBI:29105"/>
    </cofactor>
</comment>
<evidence type="ECO:0000256" key="5">
    <source>
        <dbReference type="ARBA" id="ARBA00023002"/>
    </source>
</evidence>
<dbReference type="Pfam" id="PF08240">
    <property type="entry name" value="ADH_N"/>
    <property type="match status" value="1"/>
</dbReference>
<keyword evidence="3" id="KW-0479">Metal-binding</keyword>
<dbReference type="SUPFAM" id="SSF50129">
    <property type="entry name" value="GroES-like"/>
    <property type="match status" value="1"/>
</dbReference>
<keyword evidence="4" id="KW-0862">Zinc</keyword>
<protein>
    <submittedName>
        <fullName evidence="8">Zinc-binding dehydrogenase</fullName>
    </submittedName>
</protein>
<feature type="domain" description="Alcohol dehydrogenase-like N-terminal" evidence="7">
    <location>
        <begin position="23"/>
        <end position="89"/>
    </location>
</feature>
<keyword evidence="9" id="KW-1185">Reference proteome</keyword>
<evidence type="ECO:0000313" key="9">
    <source>
        <dbReference type="Proteomes" id="UP001597492"/>
    </source>
</evidence>